<name>A0AAD7ZTF0_DIPPU</name>
<feature type="compositionally biased region" description="Basic and acidic residues" evidence="2">
    <location>
        <begin position="576"/>
        <end position="587"/>
    </location>
</feature>
<keyword evidence="4" id="KW-1185">Reference proteome</keyword>
<keyword evidence="1" id="KW-0175">Coiled coil</keyword>
<feature type="region of interest" description="Disordered" evidence="2">
    <location>
        <begin position="1803"/>
        <end position="1834"/>
    </location>
</feature>
<feature type="coiled-coil region" evidence="1">
    <location>
        <begin position="362"/>
        <end position="389"/>
    </location>
</feature>
<feature type="region of interest" description="Disordered" evidence="2">
    <location>
        <begin position="1932"/>
        <end position="1959"/>
    </location>
</feature>
<sequence>KTYLNGKLLTVNDDGAISTITPREFQMFPEAKYILPPTSIVFWELPYVMAYSCLSAETYSDIGKFMWPPDQVYFEPISYRNVENEAKDIRRMDSETLMDSENRSTFMNYSGISSTENKVTDFYTNITQNNSLNKKNEIRVNENESNKNIQLREKRYVKENGYVIPGLEPDVFQHPLQKTSINKLQRRDHVDIYTKFRRLLKDRDLQTPKNVHRYQERSSETSSEENAHSFPTGEIYFKQHKKTSEERNQDNDYIDSNYVYEEEEPVFIDLKYYHAPGEYFENLKLSKAIPDEKFAGYGGELWEAETHALMRSHKMNNEKKDTDNINGKMSQEVAEGKNKKEINITIKHDNSNELDKKHIIGEQRSEGEKQAYERKINSIENSNKRHRKAKVMQTFTTETVEEEEEGNILRDNNKITTISSVQEIDKIREKENIWTNKDYFKEEPDRNTKTIQYVAKSKNKRHRINNGQGRDSNQHRRSHKMSQEDINMSQNEKIGKLKKTSYNSGYSIEENSTSDVSEEYHNKIKDYQSERTKINEKIKNSSQINNFRKNHSVSKSKYGGEQSRTEHAIIGNEPVSLKDESPSESYHKKSSRRMRIIPIYDDDDDEVYNTQEIFDNLQKVETVRKSPRSYRHRRLQRDINEDVTDENVDESNLNEAVNKNSPFNSELSTVVKYDPKGNNMKFEEKSVTMKNNKLMIQNSGESSYEHEESKENEINVGSNRNDNAAEVCDSIYCEMSELGELNSHSSLEKSNENHIDMTKNNVHIKREFMNLSTGEETANILEVSTLLGNNLKLVSKGDNDEMSAKMPNNNSNDNTRVDEETDRKSADLQNVDEIKKMVEIQVNDNPESVEKTNVSNYQSINKEDEETTTLVQNLKESRSHDSVHSFAVSSEKQLSDTSLHYKIADDNQESNIELLKDKSGKTEMFQYSKAFSDILDFMLRSDEVKSEENEHYNSVASAMSNEKTAINRGTSKSDINIPTHTEIELNGTNVNENTKQETAMDILNVIRPQREIMQEYNSEYIVAADGIPMEKELQSTLNSTEKIIENTMEIGKLGLGLSSKLSNIAANSSLVIPSSLDTAGKIIEKALSIGKLGLTLAPSTNNISVSRIPPTLNLTGRIVDNLSYLKPKSKFIKRLDDIKTQNEQSQSFQALSLEMPRKMVGRKFPSKDGIKDNINSVVNNLSSAVKKEKIFTKNRNAENKVGKFQMSYNVLNNSNTEILEQNNDNGNKTEDESNHEVSDIMNKDIQERDGKEDKEVLGGTEVVRHSEKVKNISASSKNKYLFVSDIMKNNFEDLNSIEISNEENTSDPLIRKAKDVKHIAAGNLNIDIMDNARNFENVKLSALNSRNLMRAQLERKRLETLNVLEAYKTKLREDLIRKNAELLKFRTASHIINRRSIISNDDNGRDDISNEGIIKNFQMNLFLYPQSLFPDPGNWWHFIGSPFRNQKKTQQSEFQFTTRIMSYPRSINDSSLNDTKNSNLSSTYVLGSLNVSFPTMFKTRYSMYPKYKIEETSHLRQAKALFNDTNSNSKNEDITGSDTRNKSEEHYVQIRQLSLPVFRRRTVIPQDPILSNMPLNENDIKLFYAPKEVKKDSNENYIKIPVKPQLYTKSTMNNLIHANSMPMALPLHDEKSDPNLLRSADKTKEGAFDSATETLNTKRIKRSISLDADDDFTNNVLNSFSEELKDNWVKNNIHEKYKFQAQENYNGMKLSDPLNVEKLNDNNENNIKRMESDQIVNITNEVNEHFWGSNNKNKFNGININNGLISKDVGTDDIKGIPFGIHKHPSNNKKKFNSFDNLQNDYNTSSNVKVLPPQNNSEKYESGENSSSLNVNRSNNSMSSIMRETVSNEREGTNSLNLIPQHFLHVSYVAEGIADKMTSEPLQLNTHNNSSVDYVNDSYDGFVEYLPQNKVTIPGGVKVFFNVTDYREHPDHIVMNSENSTSSETSMEESDDGKIQPTVSTNSEKMKRIIQIITKYITDFFHKIGL</sequence>
<feature type="compositionally biased region" description="Polar residues" evidence="2">
    <location>
        <begin position="1803"/>
        <end position="1817"/>
    </location>
</feature>
<feature type="region of interest" description="Disordered" evidence="2">
    <location>
        <begin position="552"/>
        <end position="589"/>
    </location>
</feature>
<feature type="compositionally biased region" description="Polar residues" evidence="2">
    <location>
        <begin position="1525"/>
        <end position="1538"/>
    </location>
</feature>
<reference evidence="3" key="2">
    <citation type="submission" date="2023-05" db="EMBL/GenBank/DDBJ databases">
        <authorList>
            <person name="Fouks B."/>
        </authorList>
    </citation>
    <scope>NUCLEOTIDE SEQUENCE</scope>
    <source>
        <strain evidence="3">Stay&amp;Tobe</strain>
        <tissue evidence="3">Testes</tissue>
    </source>
</reference>
<gene>
    <name evidence="3" type="ORF">L9F63_019967</name>
</gene>
<evidence type="ECO:0000313" key="3">
    <source>
        <dbReference type="EMBL" id="KAJ9586386.1"/>
    </source>
</evidence>
<reference evidence="3" key="1">
    <citation type="journal article" date="2023" name="IScience">
        <title>Live-bearing cockroach genome reveals convergent evolutionary mechanisms linked to viviparity in insects and beyond.</title>
        <authorList>
            <person name="Fouks B."/>
            <person name="Harrison M.C."/>
            <person name="Mikhailova A.A."/>
            <person name="Marchal E."/>
            <person name="English S."/>
            <person name="Carruthers M."/>
            <person name="Jennings E.C."/>
            <person name="Chiamaka E.L."/>
            <person name="Frigard R.A."/>
            <person name="Pippel M."/>
            <person name="Attardo G.M."/>
            <person name="Benoit J.B."/>
            <person name="Bornberg-Bauer E."/>
            <person name="Tobe S.S."/>
        </authorList>
    </citation>
    <scope>NUCLEOTIDE SEQUENCE</scope>
    <source>
        <strain evidence="3">Stay&amp;Tobe</strain>
    </source>
</reference>
<accession>A0AAD7ZTF0</accession>
<feature type="region of interest" description="Disordered" evidence="2">
    <location>
        <begin position="1525"/>
        <end position="1545"/>
    </location>
</feature>
<feature type="compositionally biased region" description="Low complexity" evidence="2">
    <location>
        <begin position="1825"/>
        <end position="1834"/>
    </location>
</feature>
<feature type="non-terminal residue" evidence="3">
    <location>
        <position position="1"/>
    </location>
</feature>
<feature type="compositionally biased region" description="Basic and acidic residues" evidence="2">
    <location>
        <begin position="815"/>
        <end position="825"/>
    </location>
</feature>
<feature type="region of interest" description="Disordered" evidence="2">
    <location>
        <begin position="207"/>
        <end position="232"/>
    </location>
</feature>
<feature type="region of interest" description="Disordered" evidence="2">
    <location>
        <begin position="796"/>
        <end position="825"/>
    </location>
</feature>
<evidence type="ECO:0000313" key="4">
    <source>
        <dbReference type="Proteomes" id="UP001233999"/>
    </source>
</evidence>
<dbReference type="Proteomes" id="UP001233999">
    <property type="component" value="Unassembled WGS sequence"/>
</dbReference>
<dbReference type="EMBL" id="JASPKZ010007167">
    <property type="protein sequence ID" value="KAJ9586386.1"/>
    <property type="molecule type" value="Genomic_DNA"/>
</dbReference>
<feature type="compositionally biased region" description="Basic and acidic residues" evidence="2">
    <location>
        <begin position="1227"/>
        <end position="1253"/>
    </location>
</feature>
<feature type="compositionally biased region" description="Low complexity" evidence="2">
    <location>
        <begin position="1935"/>
        <end position="1945"/>
    </location>
</feature>
<organism evidence="3 4">
    <name type="scientific">Diploptera punctata</name>
    <name type="common">Pacific beetle cockroach</name>
    <dbReference type="NCBI Taxonomy" id="6984"/>
    <lineage>
        <taxon>Eukaryota</taxon>
        <taxon>Metazoa</taxon>
        <taxon>Ecdysozoa</taxon>
        <taxon>Arthropoda</taxon>
        <taxon>Hexapoda</taxon>
        <taxon>Insecta</taxon>
        <taxon>Pterygota</taxon>
        <taxon>Neoptera</taxon>
        <taxon>Polyneoptera</taxon>
        <taxon>Dictyoptera</taxon>
        <taxon>Blattodea</taxon>
        <taxon>Blaberoidea</taxon>
        <taxon>Blaberidae</taxon>
        <taxon>Diplopterinae</taxon>
        <taxon>Diploptera</taxon>
    </lineage>
</organism>
<comment type="caution">
    <text evidence="3">The sequence shown here is derived from an EMBL/GenBank/DDBJ whole genome shotgun (WGS) entry which is preliminary data.</text>
</comment>
<protein>
    <submittedName>
        <fullName evidence="3">Uncharacterized protein</fullName>
    </submittedName>
</protein>
<proteinExistence type="predicted"/>
<feature type="region of interest" description="Disordered" evidence="2">
    <location>
        <begin position="1219"/>
        <end position="1253"/>
    </location>
</feature>
<evidence type="ECO:0000256" key="1">
    <source>
        <dbReference type="SAM" id="Coils"/>
    </source>
</evidence>
<evidence type="ECO:0000256" key="2">
    <source>
        <dbReference type="SAM" id="MobiDB-lite"/>
    </source>
</evidence>
<feature type="region of interest" description="Disordered" evidence="2">
    <location>
        <begin position="459"/>
        <end position="485"/>
    </location>
</feature>